<keyword evidence="7" id="KW-0227">DNA damage</keyword>
<dbReference type="InterPro" id="IPR029060">
    <property type="entry name" value="PIN-like_dom_sf"/>
</dbReference>
<feature type="compositionally biased region" description="Basic and acidic residues" evidence="12">
    <location>
        <begin position="145"/>
        <end position="159"/>
    </location>
</feature>
<dbReference type="GO" id="GO:0046872">
    <property type="term" value="F:metal ion binding"/>
    <property type="evidence" value="ECO:0007669"/>
    <property type="project" value="UniProtKB-KW"/>
</dbReference>
<dbReference type="SUPFAM" id="SSF54427">
    <property type="entry name" value="NTF2-like"/>
    <property type="match status" value="1"/>
</dbReference>
<name>A0AAW1QX56_9CHLO</name>
<evidence type="ECO:0000256" key="10">
    <source>
        <dbReference type="ARBA" id="ARBA00023204"/>
    </source>
</evidence>
<keyword evidence="10" id="KW-0234">DNA repair</keyword>
<feature type="domain" description="XPG N-terminal" evidence="15">
    <location>
        <begin position="1"/>
        <end position="98"/>
    </location>
</feature>
<comment type="cofactor">
    <cofactor evidence="1">
        <name>Mg(2+)</name>
        <dbReference type="ChEBI" id="CHEBI:18420"/>
    </cofactor>
</comment>
<feature type="compositionally biased region" description="Basic and acidic residues" evidence="12">
    <location>
        <begin position="400"/>
        <end position="418"/>
    </location>
</feature>
<feature type="region of interest" description="Disordered" evidence="12">
    <location>
        <begin position="677"/>
        <end position="710"/>
    </location>
</feature>
<dbReference type="GO" id="GO:0006289">
    <property type="term" value="P:nucleotide-excision repair"/>
    <property type="evidence" value="ECO:0007669"/>
    <property type="project" value="InterPro"/>
</dbReference>
<dbReference type="InterPro" id="IPR001044">
    <property type="entry name" value="XPG/Rad2_eukaryotes"/>
</dbReference>
<evidence type="ECO:0000256" key="1">
    <source>
        <dbReference type="ARBA" id="ARBA00001946"/>
    </source>
</evidence>
<comment type="caution">
    <text evidence="16">The sequence shown here is derived from an EMBL/GenBank/DDBJ whole genome shotgun (WGS) entry which is preliminary data.</text>
</comment>
<proteinExistence type="inferred from homology"/>
<dbReference type="Proteomes" id="UP001445335">
    <property type="component" value="Unassembled WGS sequence"/>
</dbReference>
<feature type="compositionally biased region" description="Basic and acidic residues" evidence="12">
    <location>
        <begin position="370"/>
        <end position="382"/>
    </location>
</feature>
<sequence length="1242" mass="135700">MGVTGLWTLLEPVGRRVNIETLTNKRLAIDASIWLHQFLAAMRDQRGEVIHNAHLLGFFRRICRLLFHRVRPVFVFDGSTPALKRRTTAARRKRRDQQAVQHRKLAEQILAKQLRTQALQQVVAAQAARGAGWGAVQAAAGGAGEGERRNRPAELHPDSGVDAEVVVLDDNGTDESGDAEGELELALGDAEGELDLAVLQTLPTSMQLELLQRMREARMARNRESFQQRAAQPANFSSFQMAEYLKASALRRRMDSVKDAMNASVLAGQGGVQARRIAAEEGREYILQEDKAEAEEPEKHAAEAAVTQAAPAALEVLVALPAGVSVGALLASDSGSDGASDEGVEWEAVEDDGASAPSSQAAPGSSEPAAEAKRGPAWRERMKQRQKFWSLSHGFQFGRKLGDWGQEDRKGKAPRAEEAEAEDAELQEAIRRSLRPASESGSDSDSEGEPQWPASAASNDEQLLAAIADEERLADEVAIEAAARLEAEAAAALDGSGAAGVWQQGLDVNAELAALDTETRGLEAQQRRAMVSADQPSGEMYGECKQLLAMFGLPYLVAPEEAEAQCAWLDAAGLVDGVVTDDNDVFLFGGRHVFRHLFAEKQYVEEFRTEDVQRELGLDQMALIRLAMLLGSDYTEGVAGIGIVNAVEVVHAFRDVGAFAKFAEWVREPDLDTLREAQRAGQRKPRHKRKAAAGSSSEPSDLGGDGAEGEALSEADAAMEEFKRRHRKMRKSWDLPAAFPSADVLAAYMRARVDQCRERFTMGRPDVPALEKFCRDKFGWPAEHVRQDLEPVLKAFEARESQATMDTFLYRQRFAKINTCAQRATGASSGVTQAAPDPQAAQRTGAPLAKDVILEYYKRYNAGDVDGVMELMAPDCQYHDMIYLEPFRGHKEIRGYFDKVTATVPSDLKFAIEDITDNDTRAVGVKWHVEVDGNEFPFSRGASFYELDSEGRIVYARDLVEPAVKPGGSALLGLKLLAPIVRRLGPRANPAMLKETPTRAIAVWLFYAAYMLYIFFSRAAPGSPVLETPPSLLLEVLYQSLAFFYVNPVLNALGLSFIPDVPVHPVGLGVFNFINAWSMMLLPLMFADRKGEGVRRKLPLWLGTQFLTNVFFIPYMALREAAGRSLGGASPSGAQADRLPGYARALGVLGALVGAATCVWVAAARPEVGGAAERWAYFLSEFQSNRAFFAFCLDGVLYSVFQAVLMDEAPARLRFTPFLGLACWLVFPEPAEPGGSAEGERA</sequence>
<comment type="subcellular location">
    <subcellularLocation>
        <location evidence="2">Nucleus</location>
    </subcellularLocation>
</comment>
<evidence type="ECO:0000256" key="3">
    <source>
        <dbReference type="ARBA" id="ARBA00005283"/>
    </source>
</evidence>
<dbReference type="SMART" id="SM00484">
    <property type="entry name" value="XPGI"/>
    <property type="match status" value="1"/>
</dbReference>
<dbReference type="CDD" id="cd09868">
    <property type="entry name" value="PIN_XPG_RAD2"/>
    <property type="match status" value="2"/>
</dbReference>
<evidence type="ECO:0000256" key="7">
    <source>
        <dbReference type="ARBA" id="ARBA00022763"/>
    </source>
</evidence>
<evidence type="ECO:0000313" key="16">
    <source>
        <dbReference type="EMBL" id="KAK9826114.1"/>
    </source>
</evidence>
<feature type="compositionally biased region" description="Low complexity" evidence="12">
    <location>
        <begin position="354"/>
        <end position="369"/>
    </location>
</feature>
<evidence type="ECO:0000313" key="17">
    <source>
        <dbReference type="Proteomes" id="UP001445335"/>
    </source>
</evidence>
<dbReference type="InterPro" id="IPR008918">
    <property type="entry name" value="HhH2"/>
</dbReference>
<dbReference type="Pfam" id="PF12680">
    <property type="entry name" value="SnoaL_2"/>
    <property type="match status" value="1"/>
</dbReference>
<keyword evidence="13" id="KW-0472">Membrane</keyword>
<dbReference type="GO" id="GO:0004520">
    <property type="term" value="F:DNA endonuclease activity"/>
    <property type="evidence" value="ECO:0007669"/>
    <property type="project" value="TreeGrafter"/>
</dbReference>
<accession>A0AAW1QX56</accession>
<dbReference type="PROSITE" id="PS00841">
    <property type="entry name" value="XPG_1"/>
    <property type="match status" value="1"/>
</dbReference>
<evidence type="ECO:0000256" key="12">
    <source>
        <dbReference type="SAM" id="MobiDB-lite"/>
    </source>
</evidence>
<keyword evidence="8" id="KW-0378">Hydrolase</keyword>
<feature type="transmembrane region" description="Helical" evidence="13">
    <location>
        <begin position="997"/>
        <end position="1016"/>
    </location>
</feature>
<evidence type="ECO:0000256" key="8">
    <source>
        <dbReference type="ARBA" id="ARBA00022801"/>
    </source>
</evidence>
<dbReference type="Pfam" id="PF00752">
    <property type="entry name" value="XPG_N"/>
    <property type="match status" value="1"/>
</dbReference>
<keyword evidence="13" id="KW-1133">Transmembrane helix</keyword>
<feature type="transmembrane region" description="Helical" evidence="13">
    <location>
        <begin position="1065"/>
        <end position="1086"/>
    </location>
</feature>
<dbReference type="InterPro" id="IPR032710">
    <property type="entry name" value="NTF2-like_dom_sf"/>
</dbReference>
<dbReference type="PROSITE" id="PS00842">
    <property type="entry name" value="XPG_2"/>
    <property type="match status" value="1"/>
</dbReference>
<dbReference type="Pfam" id="PF00867">
    <property type="entry name" value="XPG_I"/>
    <property type="match status" value="1"/>
</dbReference>
<evidence type="ECO:0000256" key="13">
    <source>
        <dbReference type="SAM" id="Phobius"/>
    </source>
</evidence>
<feature type="region of interest" description="Disordered" evidence="12">
    <location>
        <begin position="400"/>
        <end position="456"/>
    </location>
</feature>
<keyword evidence="6" id="KW-0255">Endonuclease</keyword>
<keyword evidence="5" id="KW-0479">Metal-binding</keyword>
<evidence type="ECO:0000256" key="11">
    <source>
        <dbReference type="ARBA" id="ARBA00023242"/>
    </source>
</evidence>
<dbReference type="Gene3D" id="1.10.150.20">
    <property type="entry name" value="5' to 3' exonuclease, C-terminal subdomain"/>
    <property type="match status" value="1"/>
</dbReference>
<protein>
    <submittedName>
        <fullName evidence="16">Uncharacterized protein</fullName>
    </submittedName>
</protein>
<dbReference type="InterPro" id="IPR006084">
    <property type="entry name" value="XPG/Rad2"/>
</dbReference>
<feature type="compositionally biased region" description="Basic residues" evidence="12">
    <location>
        <begin position="681"/>
        <end position="691"/>
    </location>
</feature>
<keyword evidence="4" id="KW-0540">Nuclease</keyword>
<evidence type="ECO:0000256" key="5">
    <source>
        <dbReference type="ARBA" id="ARBA00022723"/>
    </source>
</evidence>
<dbReference type="InterPro" id="IPR006085">
    <property type="entry name" value="XPG_DNA_repair_N"/>
</dbReference>
<dbReference type="SMART" id="SM00485">
    <property type="entry name" value="XPGN"/>
    <property type="match status" value="1"/>
</dbReference>
<dbReference type="CDD" id="cd09904">
    <property type="entry name" value="H3TH_XPG"/>
    <property type="match status" value="1"/>
</dbReference>
<dbReference type="PRINTS" id="PR00066">
    <property type="entry name" value="XRODRMPGMNTG"/>
</dbReference>
<dbReference type="InterPro" id="IPR036279">
    <property type="entry name" value="5-3_exonuclease_C_sf"/>
</dbReference>
<evidence type="ECO:0000256" key="4">
    <source>
        <dbReference type="ARBA" id="ARBA00022722"/>
    </source>
</evidence>
<comment type="similarity">
    <text evidence="3">Belongs to the XPG/RAD2 endonuclease family. XPG subfamily.</text>
</comment>
<reference evidence="16 17" key="1">
    <citation type="journal article" date="2024" name="Nat. Commun.">
        <title>Phylogenomics reveals the evolutionary origins of lichenization in chlorophyte algae.</title>
        <authorList>
            <person name="Puginier C."/>
            <person name="Libourel C."/>
            <person name="Otte J."/>
            <person name="Skaloud P."/>
            <person name="Haon M."/>
            <person name="Grisel S."/>
            <person name="Petersen M."/>
            <person name="Berrin J.G."/>
            <person name="Delaux P.M."/>
            <person name="Dal Grande F."/>
            <person name="Keller J."/>
        </authorList>
    </citation>
    <scope>NUCLEOTIDE SEQUENCE [LARGE SCALE GENOMIC DNA]</scope>
    <source>
        <strain evidence="16 17">SAG 245.80</strain>
    </source>
</reference>
<feature type="region of interest" description="Disordered" evidence="12">
    <location>
        <begin position="139"/>
        <end position="162"/>
    </location>
</feature>
<dbReference type="Gene3D" id="3.10.450.50">
    <property type="match status" value="1"/>
</dbReference>
<feature type="transmembrane region" description="Helical" evidence="13">
    <location>
        <begin position="1139"/>
        <end position="1163"/>
    </location>
</feature>
<evidence type="ECO:0000256" key="2">
    <source>
        <dbReference type="ARBA" id="ARBA00004123"/>
    </source>
</evidence>
<evidence type="ECO:0000259" key="15">
    <source>
        <dbReference type="SMART" id="SM00485"/>
    </source>
</evidence>
<keyword evidence="11" id="KW-0539">Nucleus</keyword>
<feature type="transmembrane region" description="Helical" evidence="13">
    <location>
        <begin position="1098"/>
        <end position="1118"/>
    </location>
</feature>
<keyword evidence="13" id="KW-0812">Transmembrane</keyword>
<feature type="compositionally biased region" description="Acidic residues" evidence="12">
    <location>
        <begin position="339"/>
        <end position="353"/>
    </location>
</feature>
<dbReference type="InterPro" id="IPR019974">
    <property type="entry name" value="XPG_CS"/>
</dbReference>
<dbReference type="SMART" id="SM00279">
    <property type="entry name" value="HhH2"/>
    <property type="match status" value="1"/>
</dbReference>
<dbReference type="PRINTS" id="PR00853">
    <property type="entry name" value="XPGRADSUPER"/>
</dbReference>
<dbReference type="PANTHER" id="PTHR16171:SF7">
    <property type="entry name" value="DNA REPAIR PROTEIN RAD2"/>
    <property type="match status" value="1"/>
</dbReference>
<dbReference type="PANTHER" id="PTHR16171">
    <property type="entry name" value="DNA REPAIR PROTEIN COMPLEMENTING XP-G CELLS-RELATED"/>
    <property type="match status" value="1"/>
</dbReference>
<evidence type="ECO:0000256" key="9">
    <source>
        <dbReference type="ARBA" id="ARBA00022842"/>
    </source>
</evidence>
<dbReference type="SUPFAM" id="SSF88723">
    <property type="entry name" value="PIN domain-like"/>
    <property type="match status" value="1"/>
</dbReference>
<feature type="transmembrane region" description="Helical" evidence="13">
    <location>
        <begin position="1036"/>
        <end position="1058"/>
    </location>
</feature>
<dbReference type="SUPFAM" id="SSF47807">
    <property type="entry name" value="5' to 3' exonuclease, C-terminal subdomain"/>
    <property type="match status" value="1"/>
</dbReference>
<dbReference type="InterPro" id="IPR037401">
    <property type="entry name" value="SnoaL-like"/>
</dbReference>
<dbReference type="GO" id="GO:0005634">
    <property type="term" value="C:nucleus"/>
    <property type="evidence" value="ECO:0007669"/>
    <property type="project" value="UniProtKB-SubCell"/>
</dbReference>
<dbReference type="GO" id="GO:0016788">
    <property type="term" value="F:hydrolase activity, acting on ester bonds"/>
    <property type="evidence" value="ECO:0007669"/>
    <property type="project" value="InterPro"/>
</dbReference>
<evidence type="ECO:0000259" key="14">
    <source>
        <dbReference type="SMART" id="SM00484"/>
    </source>
</evidence>
<keyword evidence="9" id="KW-0460">Magnesium</keyword>
<feature type="region of interest" description="Disordered" evidence="12">
    <location>
        <begin position="332"/>
        <end position="382"/>
    </location>
</feature>
<keyword evidence="17" id="KW-1185">Reference proteome</keyword>
<gene>
    <name evidence="16" type="ORF">WJX81_004563</name>
</gene>
<dbReference type="AlphaFoldDB" id="A0AAW1QX56"/>
<dbReference type="Gene3D" id="3.40.50.1010">
    <property type="entry name" value="5'-nuclease"/>
    <property type="match status" value="2"/>
</dbReference>
<feature type="domain" description="XPG-I" evidence="14">
    <location>
        <begin position="549"/>
        <end position="618"/>
    </location>
</feature>
<evidence type="ECO:0000256" key="6">
    <source>
        <dbReference type="ARBA" id="ARBA00022759"/>
    </source>
</evidence>
<dbReference type="InterPro" id="IPR006086">
    <property type="entry name" value="XPG-I_dom"/>
</dbReference>
<dbReference type="GO" id="GO:0003697">
    <property type="term" value="F:single-stranded DNA binding"/>
    <property type="evidence" value="ECO:0007669"/>
    <property type="project" value="InterPro"/>
</dbReference>
<organism evidence="16 17">
    <name type="scientific">Elliptochloris bilobata</name>
    <dbReference type="NCBI Taxonomy" id="381761"/>
    <lineage>
        <taxon>Eukaryota</taxon>
        <taxon>Viridiplantae</taxon>
        <taxon>Chlorophyta</taxon>
        <taxon>core chlorophytes</taxon>
        <taxon>Trebouxiophyceae</taxon>
        <taxon>Trebouxiophyceae incertae sedis</taxon>
        <taxon>Elliptochloris clade</taxon>
        <taxon>Elliptochloris</taxon>
    </lineage>
</organism>
<dbReference type="EMBL" id="JALJOU010000068">
    <property type="protein sequence ID" value="KAK9826114.1"/>
    <property type="molecule type" value="Genomic_DNA"/>
</dbReference>